<protein>
    <submittedName>
        <fullName evidence="1">Uncharacterized protein</fullName>
    </submittedName>
</protein>
<proteinExistence type="predicted"/>
<accession>A0A8X8CEZ6</accession>
<gene>
    <name evidence="1" type="ORF">POTOM_042618</name>
</gene>
<evidence type="ECO:0000313" key="1">
    <source>
        <dbReference type="EMBL" id="KAG6752599.1"/>
    </source>
</evidence>
<dbReference type="EMBL" id="JAAWWB010000024">
    <property type="protein sequence ID" value="KAG6752599.1"/>
    <property type="molecule type" value="Genomic_DNA"/>
</dbReference>
<dbReference type="AlphaFoldDB" id="A0A8X8CEZ6"/>
<sequence length="80" mass="8680">MEFEGSYPQDTVGLVVLTGISLSASTRENLDLVVVLTDTVNALIRTSFIARLMAVVLGDIYPSHYEEKSEGVQCLAVVAY</sequence>
<reference evidence="1" key="1">
    <citation type="journal article" date="2020" name="bioRxiv">
        <title>Hybrid origin of Populus tomentosa Carr. identified through genome sequencing and phylogenomic analysis.</title>
        <authorList>
            <person name="An X."/>
            <person name="Gao K."/>
            <person name="Chen Z."/>
            <person name="Li J."/>
            <person name="Yang X."/>
            <person name="Yang X."/>
            <person name="Zhou J."/>
            <person name="Guo T."/>
            <person name="Zhao T."/>
            <person name="Huang S."/>
            <person name="Miao D."/>
            <person name="Khan W.U."/>
            <person name="Rao P."/>
            <person name="Ye M."/>
            <person name="Lei B."/>
            <person name="Liao W."/>
            <person name="Wang J."/>
            <person name="Ji L."/>
            <person name="Li Y."/>
            <person name="Guo B."/>
            <person name="Mustafa N.S."/>
            <person name="Li S."/>
            <person name="Yun Q."/>
            <person name="Keller S.R."/>
            <person name="Mao J."/>
            <person name="Zhang R."/>
            <person name="Strauss S.H."/>
        </authorList>
    </citation>
    <scope>NUCLEOTIDE SEQUENCE</scope>
    <source>
        <strain evidence="1">GM15</strain>
        <tissue evidence="1">Leaf</tissue>
    </source>
</reference>
<name>A0A8X8CEZ6_POPTO</name>
<evidence type="ECO:0000313" key="2">
    <source>
        <dbReference type="Proteomes" id="UP000886885"/>
    </source>
</evidence>
<organism evidence="1 2">
    <name type="scientific">Populus tomentosa</name>
    <name type="common">Chinese white poplar</name>
    <dbReference type="NCBI Taxonomy" id="118781"/>
    <lineage>
        <taxon>Eukaryota</taxon>
        <taxon>Viridiplantae</taxon>
        <taxon>Streptophyta</taxon>
        <taxon>Embryophyta</taxon>
        <taxon>Tracheophyta</taxon>
        <taxon>Spermatophyta</taxon>
        <taxon>Magnoliopsida</taxon>
        <taxon>eudicotyledons</taxon>
        <taxon>Gunneridae</taxon>
        <taxon>Pentapetalae</taxon>
        <taxon>rosids</taxon>
        <taxon>fabids</taxon>
        <taxon>Malpighiales</taxon>
        <taxon>Salicaceae</taxon>
        <taxon>Saliceae</taxon>
        <taxon>Populus</taxon>
    </lineage>
</organism>
<comment type="caution">
    <text evidence="1">The sequence shown here is derived from an EMBL/GenBank/DDBJ whole genome shotgun (WGS) entry which is preliminary data.</text>
</comment>
<dbReference type="Proteomes" id="UP000886885">
    <property type="component" value="Chromosome 12D"/>
</dbReference>
<keyword evidence="2" id="KW-1185">Reference proteome</keyword>